<name>A0ABP8ICV7_9BACT</name>
<dbReference type="InterPro" id="IPR026444">
    <property type="entry name" value="Secre_tail"/>
</dbReference>
<dbReference type="SUPFAM" id="SSF49265">
    <property type="entry name" value="Fibronectin type III"/>
    <property type="match status" value="1"/>
</dbReference>
<evidence type="ECO:0000256" key="2">
    <source>
        <dbReference type="SAM" id="SignalP"/>
    </source>
</evidence>
<dbReference type="PROSITE" id="PS50853">
    <property type="entry name" value="FN3"/>
    <property type="match status" value="1"/>
</dbReference>
<keyword evidence="2" id="KW-0732">Signal</keyword>
<dbReference type="InterPro" id="IPR013783">
    <property type="entry name" value="Ig-like_fold"/>
</dbReference>
<feature type="signal peptide" evidence="2">
    <location>
        <begin position="1"/>
        <end position="31"/>
    </location>
</feature>
<dbReference type="InterPro" id="IPR003961">
    <property type="entry name" value="FN3_dom"/>
</dbReference>
<dbReference type="InterPro" id="IPR036116">
    <property type="entry name" value="FN3_sf"/>
</dbReference>
<dbReference type="CDD" id="cd00063">
    <property type="entry name" value="FN3"/>
    <property type="match status" value="1"/>
</dbReference>
<keyword evidence="1" id="KW-0677">Repeat</keyword>
<reference evidence="5" key="1">
    <citation type="journal article" date="2019" name="Int. J. Syst. Evol. Microbiol.">
        <title>The Global Catalogue of Microorganisms (GCM) 10K type strain sequencing project: providing services to taxonomists for standard genome sequencing and annotation.</title>
        <authorList>
            <consortium name="The Broad Institute Genomics Platform"/>
            <consortium name="The Broad Institute Genome Sequencing Center for Infectious Disease"/>
            <person name="Wu L."/>
            <person name="Ma J."/>
        </authorList>
    </citation>
    <scope>NUCLEOTIDE SEQUENCE [LARGE SCALE GENOMIC DNA]</scope>
    <source>
        <strain evidence="5">JCM 17923</strain>
    </source>
</reference>
<dbReference type="Pfam" id="PF00041">
    <property type="entry name" value="fn3"/>
    <property type="match status" value="1"/>
</dbReference>
<dbReference type="Pfam" id="PF18962">
    <property type="entry name" value="Por_Secre_tail"/>
    <property type="match status" value="1"/>
</dbReference>
<organism evidence="4 5">
    <name type="scientific">Hymenobacter saemangeumensis</name>
    <dbReference type="NCBI Taxonomy" id="1084522"/>
    <lineage>
        <taxon>Bacteria</taxon>
        <taxon>Pseudomonadati</taxon>
        <taxon>Bacteroidota</taxon>
        <taxon>Cytophagia</taxon>
        <taxon>Cytophagales</taxon>
        <taxon>Hymenobacteraceae</taxon>
        <taxon>Hymenobacter</taxon>
    </lineage>
</organism>
<feature type="chain" id="PRO_5047477051" description="Fibronectin type-III domain-containing protein" evidence="2">
    <location>
        <begin position="32"/>
        <end position="654"/>
    </location>
</feature>
<gene>
    <name evidence="4" type="ORF">GCM10023185_19800</name>
</gene>
<dbReference type="PANTHER" id="PTHR46708">
    <property type="entry name" value="TENASCIN"/>
    <property type="match status" value="1"/>
</dbReference>
<feature type="domain" description="Fibronectin type-III" evidence="3">
    <location>
        <begin position="339"/>
        <end position="431"/>
    </location>
</feature>
<dbReference type="EMBL" id="BAABGZ010000020">
    <property type="protein sequence ID" value="GAA4356218.1"/>
    <property type="molecule type" value="Genomic_DNA"/>
</dbReference>
<dbReference type="InterPro" id="IPR050991">
    <property type="entry name" value="ECM_Regulatory_Proteins"/>
</dbReference>
<evidence type="ECO:0000313" key="4">
    <source>
        <dbReference type="EMBL" id="GAA4356218.1"/>
    </source>
</evidence>
<accession>A0ABP8ICV7</accession>
<dbReference type="NCBIfam" id="TIGR04183">
    <property type="entry name" value="Por_Secre_tail"/>
    <property type="match status" value="1"/>
</dbReference>
<proteinExistence type="predicted"/>
<dbReference type="RefSeq" id="WP_345235874.1">
    <property type="nucleotide sequence ID" value="NZ_BAABGZ010000020.1"/>
</dbReference>
<comment type="caution">
    <text evidence="4">The sequence shown here is derived from an EMBL/GenBank/DDBJ whole genome shotgun (WGS) entry which is preliminary data.</text>
</comment>
<dbReference type="Proteomes" id="UP001501153">
    <property type="component" value="Unassembled WGS sequence"/>
</dbReference>
<evidence type="ECO:0000256" key="1">
    <source>
        <dbReference type="ARBA" id="ARBA00022737"/>
    </source>
</evidence>
<sequence>MNTPLHKLLASRLSKALVIAGLLLGSQAALAQVDTYQFAASGGTFTPLTGGTTVSSIQSDDALSASLPIGFSFTFDGAMHTQVKASSNGWLTFNQAASSNSLNNDLDNGTAAERPRVAPYWDDMHGGQGTASYATTGTAPNRVFTFEWLNWYRFGNTGGPSISFQVKLFETTNVVQFVYRQEPTPMTGASASIGLSGTGMGTGSFLSLSDAVANPSVSSTTEFDMIMNKPPTGQIYQFTPPVPSACPTPRNLTATVSGVTATVNWTVASGGGTFSVIYGPTGFNPATGGTTLGPITGNSTIISNLAPGSYQFYVRQNCGGTAGNSNLSSAGGFSVACPSPTALSAGMLTNTTAALSWASPSTMGATFTIIYGPTGFSPTTGGTRVTGITGTSHTLTGLMPNTAYQFYVQQVCLGGGTGTIAGPASFTTPLTAPSNDEPCGALALTGNNITASNVGATTTQATGITLPACSPSAAPKDVWFTMTPTGTSTSLTLTGNPAGMVRVYTTADCANGPFAMVACQASAGNNQSVGTVSLTGLTPGQRYYVAVSGFGSSDTNGTFTISGTALATRAQAETAALVVYPNPSSSGQLTLRLEAAPAAGQALLVNALGQQVRALALPAATLEHTLSTRGLAAGIYTLRVQRGSDLLSRKVVIE</sequence>
<keyword evidence="5" id="KW-1185">Reference proteome</keyword>
<dbReference type="SMART" id="SM00060">
    <property type="entry name" value="FN3"/>
    <property type="match status" value="3"/>
</dbReference>
<evidence type="ECO:0000259" key="3">
    <source>
        <dbReference type="PROSITE" id="PS50853"/>
    </source>
</evidence>
<dbReference type="PANTHER" id="PTHR46708:SF2">
    <property type="entry name" value="FIBRONECTIN TYPE-III DOMAIN-CONTAINING PROTEIN"/>
    <property type="match status" value="1"/>
</dbReference>
<protein>
    <recommendedName>
        <fullName evidence="3">Fibronectin type-III domain-containing protein</fullName>
    </recommendedName>
</protein>
<dbReference type="Gene3D" id="2.60.40.10">
    <property type="entry name" value="Immunoglobulins"/>
    <property type="match status" value="1"/>
</dbReference>
<evidence type="ECO:0000313" key="5">
    <source>
        <dbReference type="Proteomes" id="UP001501153"/>
    </source>
</evidence>